<dbReference type="PANTHER" id="PTHR31551:SF1">
    <property type="entry name" value="COILED-COIL DOMAIN-CONTAINING PROTEIN 12"/>
    <property type="match status" value="1"/>
</dbReference>
<protein>
    <recommendedName>
        <fullName evidence="4">Coiled-coil domain-containing protein 12</fullName>
    </recommendedName>
</protein>
<name>A0A8X8Y4J7_SALSN</name>
<proteinExistence type="predicted"/>
<reference evidence="2" key="1">
    <citation type="submission" date="2018-01" db="EMBL/GenBank/DDBJ databases">
        <authorList>
            <person name="Mao J.F."/>
        </authorList>
    </citation>
    <scope>NUCLEOTIDE SEQUENCE</scope>
    <source>
        <strain evidence="2">Huo1</strain>
        <tissue evidence="2">Leaf</tissue>
    </source>
</reference>
<dbReference type="GO" id="GO:0071014">
    <property type="term" value="C:post-mRNA release spliceosomal complex"/>
    <property type="evidence" value="ECO:0007669"/>
    <property type="project" value="TreeGrafter"/>
</dbReference>
<evidence type="ECO:0000313" key="3">
    <source>
        <dbReference type="Proteomes" id="UP000298416"/>
    </source>
</evidence>
<sequence length="215" mass="23909">MGGGDDESLDAAAAARRERLRALRAAQELLNTPDDDAASENHPGEEENDNVNMKFRNYLPHDKQLQEGKLAPPVLPKFVDPVLAAPPPEENKEDPFLNIAPKKPNWDLRRDVQKRLDKLERRTQKAMLILMGKRYQLMLKDLSGVAASCNGRKQTGGQKPQKMVEKIDVVTSLSLEDFVTFDSGGLHPSLFVIKERSLGIEEVEFGVGVLAMIVV</sequence>
<gene>
    <name evidence="2" type="ORF">SASPL_114360</name>
</gene>
<keyword evidence="3" id="KW-1185">Reference proteome</keyword>
<evidence type="ECO:0008006" key="4">
    <source>
        <dbReference type="Google" id="ProtNLM"/>
    </source>
</evidence>
<dbReference type="InterPro" id="IPR013169">
    <property type="entry name" value="mRNA_splic_Cwf18-like"/>
</dbReference>
<feature type="region of interest" description="Disordered" evidence="1">
    <location>
        <begin position="24"/>
        <end position="52"/>
    </location>
</feature>
<evidence type="ECO:0000313" key="2">
    <source>
        <dbReference type="EMBL" id="KAG6423952.1"/>
    </source>
</evidence>
<dbReference type="Pfam" id="PF08315">
    <property type="entry name" value="cwf18"/>
    <property type="match status" value="1"/>
</dbReference>
<reference evidence="2" key="2">
    <citation type="submission" date="2020-08" db="EMBL/GenBank/DDBJ databases">
        <title>Plant Genome Project.</title>
        <authorList>
            <person name="Zhang R.-G."/>
        </authorList>
    </citation>
    <scope>NUCLEOTIDE SEQUENCE</scope>
    <source>
        <strain evidence="2">Huo1</strain>
        <tissue evidence="2">Leaf</tissue>
    </source>
</reference>
<evidence type="ECO:0000256" key="1">
    <source>
        <dbReference type="SAM" id="MobiDB-lite"/>
    </source>
</evidence>
<dbReference type="PANTHER" id="PTHR31551">
    <property type="entry name" value="PRE-MRNA-SPLICING FACTOR CWF18"/>
    <property type="match status" value="1"/>
</dbReference>
<accession>A0A8X8Y4J7</accession>
<dbReference type="Proteomes" id="UP000298416">
    <property type="component" value="Unassembled WGS sequence"/>
</dbReference>
<dbReference type="AlphaFoldDB" id="A0A8X8Y4J7"/>
<comment type="caution">
    <text evidence="2">The sequence shown here is derived from an EMBL/GenBank/DDBJ whole genome shotgun (WGS) entry which is preliminary data.</text>
</comment>
<dbReference type="GO" id="GO:0005684">
    <property type="term" value="C:U2-type spliceosomal complex"/>
    <property type="evidence" value="ECO:0007669"/>
    <property type="project" value="TreeGrafter"/>
</dbReference>
<organism evidence="2">
    <name type="scientific">Salvia splendens</name>
    <name type="common">Scarlet sage</name>
    <dbReference type="NCBI Taxonomy" id="180675"/>
    <lineage>
        <taxon>Eukaryota</taxon>
        <taxon>Viridiplantae</taxon>
        <taxon>Streptophyta</taxon>
        <taxon>Embryophyta</taxon>
        <taxon>Tracheophyta</taxon>
        <taxon>Spermatophyta</taxon>
        <taxon>Magnoliopsida</taxon>
        <taxon>eudicotyledons</taxon>
        <taxon>Gunneridae</taxon>
        <taxon>Pentapetalae</taxon>
        <taxon>asterids</taxon>
        <taxon>lamiids</taxon>
        <taxon>Lamiales</taxon>
        <taxon>Lamiaceae</taxon>
        <taxon>Nepetoideae</taxon>
        <taxon>Mentheae</taxon>
        <taxon>Salviinae</taxon>
        <taxon>Salvia</taxon>
        <taxon>Salvia subgen. Calosphace</taxon>
        <taxon>core Calosphace</taxon>
    </lineage>
</organism>
<dbReference type="EMBL" id="PNBA02000005">
    <property type="protein sequence ID" value="KAG6423952.1"/>
    <property type="molecule type" value="Genomic_DNA"/>
</dbReference>